<dbReference type="Proteomes" id="UP000031866">
    <property type="component" value="Chromosome"/>
</dbReference>
<proteinExistence type="predicted"/>
<evidence type="ECO:0008006" key="3">
    <source>
        <dbReference type="Google" id="ProtNLM"/>
    </source>
</evidence>
<dbReference type="OrthoDB" id="2828561at2"/>
<dbReference type="AlphaFoldDB" id="A0A0B5QPN9"/>
<dbReference type="InterPro" id="IPR009394">
    <property type="entry name" value="MmcB-like"/>
</dbReference>
<evidence type="ECO:0000313" key="1">
    <source>
        <dbReference type="EMBL" id="AJG98843.1"/>
    </source>
</evidence>
<accession>A0A0B5QPN9</accession>
<name>A0A0B5QPN9_CLOBE</name>
<dbReference type="KEGG" id="cbei:LF65_02257"/>
<dbReference type="EMBL" id="CP010086">
    <property type="protein sequence ID" value="AJG98843.1"/>
    <property type="molecule type" value="Genomic_DNA"/>
</dbReference>
<organism evidence="1 2">
    <name type="scientific">Clostridium beijerinckii</name>
    <name type="common">Clostridium MP</name>
    <dbReference type="NCBI Taxonomy" id="1520"/>
    <lineage>
        <taxon>Bacteria</taxon>
        <taxon>Bacillati</taxon>
        <taxon>Bacillota</taxon>
        <taxon>Clostridia</taxon>
        <taxon>Eubacteriales</taxon>
        <taxon>Clostridiaceae</taxon>
        <taxon>Clostridium</taxon>
    </lineage>
</organism>
<dbReference type="Pfam" id="PF06319">
    <property type="entry name" value="MmcB-like"/>
    <property type="match status" value="1"/>
</dbReference>
<protein>
    <recommendedName>
        <fullName evidence="3">MmcB family DNA repair protein</fullName>
    </recommendedName>
</protein>
<gene>
    <name evidence="1" type="ORF">LF65_02257</name>
</gene>
<reference evidence="2" key="1">
    <citation type="submission" date="2014-12" db="EMBL/GenBank/DDBJ databases">
        <title>Genome sequence of Clostridium beijerinckii strain 59B.</title>
        <authorList>
            <person name="Little G.T."/>
            <person name="Minton N.P."/>
        </authorList>
    </citation>
    <scope>NUCLEOTIDE SEQUENCE [LARGE SCALE GENOMIC DNA]</scope>
    <source>
        <strain evidence="2">59B</strain>
    </source>
</reference>
<sequence length="280" mass="32552">MERSENMKKVSDFKNERELQEDLAKYLRSAGMLTFTEIQIPGMNGSRADVIAMTPHRYSTKDIRLYEVKLTRGVWLADKKFQKYLECCNRMYIACPKGFIKKDEVPKEIGLITRSDNGWRVAKSPRLNINPSKMDIDFILSLLYRGYEEAKIQRDLRDRGIASSNYKLRDVAYKIGFDIGRRLDKTKDAKIDKWCDELWEAFKKYGFEVPEYADKSDTLPSIWEIENLLGGASALMKDVAAIKAIGIYLENIELPEEQEGRLAWRNRKDNREKALKLIDS</sequence>
<evidence type="ECO:0000313" key="2">
    <source>
        <dbReference type="Proteomes" id="UP000031866"/>
    </source>
</evidence>
<dbReference type="STRING" id="1520.LF65_02257"/>
<dbReference type="RefSeq" id="WP_041896130.1">
    <property type="nucleotide sequence ID" value="NZ_CP010086.2"/>
</dbReference>